<evidence type="ECO:0000256" key="1">
    <source>
        <dbReference type="ARBA" id="ARBA00008857"/>
    </source>
</evidence>
<feature type="domain" description="Tyr recombinase" evidence="4">
    <location>
        <begin position="212"/>
        <end position="447"/>
    </location>
</feature>
<keyword evidence="2" id="KW-0238">DNA-binding</keyword>
<reference evidence="6" key="1">
    <citation type="submission" date="2021-01" db="EMBL/GenBank/DDBJ databases">
        <title>Genome public.</title>
        <authorList>
            <person name="Liu C."/>
            <person name="Sun Q."/>
        </authorList>
    </citation>
    <scope>NUCLEOTIDE SEQUENCE [LARGE SCALE GENOMIC DNA]</scope>
    <source>
        <strain evidence="6">YIM B02505</strain>
    </source>
</reference>
<evidence type="ECO:0000313" key="6">
    <source>
        <dbReference type="Proteomes" id="UP000596739"/>
    </source>
</evidence>
<dbReference type="Proteomes" id="UP000596739">
    <property type="component" value="Unassembled WGS sequence"/>
</dbReference>
<dbReference type="Gene3D" id="1.10.443.10">
    <property type="entry name" value="Intergrase catalytic core"/>
    <property type="match status" value="1"/>
</dbReference>
<protein>
    <submittedName>
        <fullName evidence="5">Tyrosine-type recombinase/integrase</fullName>
    </submittedName>
</protein>
<dbReference type="InterPro" id="IPR013762">
    <property type="entry name" value="Integrase-like_cat_sf"/>
</dbReference>
<evidence type="ECO:0000256" key="3">
    <source>
        <dbReference type="ARBA" id="ARBA00023172"/>
    </source>
</evidence>
<gene>
    <name evidence="5" type="ORF">JHL18_13620</name>
</gene>
<dbReference type="InterPro" id="IPR011010">
    <property type="entry name" value="DNA_brk_join_enz"/>
</dbReference>
<evidence type="ECO:0000259" key="4">
    <source>
        <dbReference type="PROSITE" id="PS51898"/>
    </source>
</evidence>
<dbReference type="EMBL" id="JAENHN010000039">
    <property type="protein sequence ID" value="MBK1811657.1"/>
    <property type="molecule type" value="Genomic_DNA"/>
</dbReference>
<dbReference type="RefSeq" id="WP_200270078.1">
    <property type="nucleotide sequence ID" value="NZ_JAENHN010000039.1"/>
</dbReference>
<sequence length="457" mass="54186">MNIDYKNIEISGLNYVRELKDVNGETCFYILIDNFNKPVSDVYHFLKERKKRYGDTLNSVKRKVYDLCILYDFMSTINITPELLTYNELNEFCGGYMKIIDPNFRVNDTIERSMVNRLPILEEYKRDNVSILDNSKTIGYDEGSIIRISNNVKLYLMYLYEVKNRDIDLNKIFTIKEILVNADSKLLGHRYNNKKFVYSVNGVLKSVGIYNINSKVCSPIEVNCIFEKEEEKSFFYVLSQNKNPLIKLLFYLIRKTGLRISEALAIQIEKYNINDGDKFLTTKESDIRCKSKEENIWEVSIVCRPENPPDLKIKNNKSRVVQFIDTDQTFFSLYRQCVFYRNITMKAKKKKHKFMFINRSGGRLKYQRTYQIFNEVLQNSGLHHRKGELTIHSFRHTYASVWVSKMKKIDADVELDQLARILGHENSKTTRETYIHFFREDNIKLLKKMEDTKFQER</sequence>
<keyword evidence="3" id="KW-0233">DNA recombination</keyword>
<evidence type="ECO:0000313" key="5">
    <source>
        <dbReference type="EMBL" id="MBK1811657.1"/>
    </source>
</evidence>
<dbReference type="InterPro" id="IPR050090">
    <property type="entry name" value="Tyrosine_recombinase_XerCD"/>
</dbReference>
<organism evidence="5 6">
    <name type="scientific">Clostridium yunnanense</name>
    <dbReference type="NCBI Taxonomy" id="2800325"/>
    <lineage>
        <taxon>Bacteria</taxon>
        <taxon>Bacillati</taxon>
        <taxon>Bacillota</taxon>
        <taxon>Clostridia</taxon>
        <taxon>Eubacteriales</taxon>
        <taxon>Clostridiaceae</taxon>
        <taxon>Clostridium</taxon>
    </lineage>
</organism>
<proteinExistence type="inferred from homology"/>
<dbReference type="PANTHER" id="PTHR30349">
    <property type="entry name" value="PHAGE INTEGRASE-RELATED"/>
    <property type="match status" value="1"/>
</dbReference>
<dbReference type="Pfam" id="PF00589">
    <property type="entry name" value="Phage_integrase"/>
    <property type="match status" value="1"/>
</dbReference>
<dbReference type="PROSITE" id="PS51898">
    <property type="entry name" value="TYR_RECOMBINASE"/>
    <property type="match status" value="1"/>
</dbReference>
<dbReference type="InterPro" id="IPR002104">
    <property type="entry name" value="Integrase_catalytic"/>
</dbReference>
<evidence type="ECO:0000256" key="2">
    <source>
        <dbReference type="ARBA" id="ARBA00023125"/>
    </source>
</evidence>
<accession>A0ABS1EQI1</accession>
<name>A0ABS1EQI1_9CLOT</name>
<comment type="similarity">
    <text evidence="1">Belongs to the 'phage' integrase family.</text>
</comment>
<dbReference type="PANTHER" id="PTHR30349:SF41">
    <property type="entry name" value="INTEGRASE_RECOMBINASE PROTEIN MJ0367-RELATED"/>
    <property type="match status" value="1"/>
</dbReference>
<dbReference type="SUPFAM" id="SSF56349">
    <property type="entry name" value="DNA breaking-rejoining enzymes"/>
    <property type="match status" value="1"/>
</dbReference>
<comment type="caution">
    <text evidence="5">The sequence shown here is derived from an EMBL/GenBank/DDBJ whole genome shotgun (WGS) entry which is preliminary data.</text>
</comment>
<keyword evidence="6" id="KW-1185">Reference proteome</keyword>